<dbReference type="EMBL" id="CP031229">
    <property type="protein sequence ID" value="AXH95180.1"/>
    <property type="molecule type" value="Genomic_DNA"/>
</dbReference>
<name>A0A345NJH2_9MICO</name>
<keyword evidence="8" id="KW-1185">Reference proteome</keyword>
<dbReference type="GO" id="GO:0006631">
    <property type="term" value="P:fatty acid metabolic process"/>
    <property type="evidence" value="ECO:0007669"/>
    <property type="project" value="UniProtKB-KW"/>
</dbReference>
<accession>A0A345NJH2</accession>
<dbReference type="KEGG" id="orn:DV701_02585"/>
<evidence type="ECO:0000256" key="3">
    <source>
        <dbReference type="ARBA" id="ARBA00022946"/>
    </source>
</evidence>
<dbReference type="Pfam" id="PF00378">
    <property type="entry name" value="ECH_1"/>
    <property type="match status" value="1"/>
</dbReference>
<dbReference type="RefSeq" id="WP_114926945.1">
    <property type="nucleotide sequence ID" value="NZ_CP031229.1"/>
</dbReference>
<protein>
    <recommendedName>
        <fullName evidence="6">Enoyl-CoA hydratase domain-containing protein 3, mitochondrial</fullName>
    </recommendedName>
</protein>
<proteinExistence type="inferred from homology"/>
<organism evidence="7 8">
    <name type="scientific">Ornithinimicrobium avium</name>
    <dbReference type="NCBI Taxonomy" id="2283195"/>
    <lineage>
        <taxon>Bacteria</taxon>
        <taxon>Bacillati</taxon>
        <taxon>Actinomycetota</taxon>
        <taxon>Actinomycetes</taxon>
        <taxon>Micrococcales</taxon>
        <taxon>Ornithinimicrobiaceae</taxon>
        <taxon>Ornithinimicrobium</taxon>
    </lineage>
</organism>
<dbReference type="PANTHER" id="PTHR43602:SF1">
    <property type="entry name" value="ENOYL-COA HYDRATASE DOMAIN-CONTAINING PROTEIN 3, MITOCHONDRIAL"/>
    <property type="match status" value="1"/>
</dbReference>
<dbReference type="Gene3D" id="3.90.226.10">
    <property type="entry name" value="2-enoyl-CoA Hydratase, Chain A, domain 1"/>
    <property type="match status" value="1"/>
</dbReference>
<keyword evidence="7" id="KW-0456">Lyase</keyword>
<dbReference type="AlphaFoldDB" id="A0A345NJH2"/>
<evidence type="ECO:0000256" key="4">
    <source>
        <dbReference type="ARBA" id="ARBA00023098"/>
    </source>
</evidence>
<dbReference type="SUPFAM" id="SSF52096">
    <property type="entry name" value="ClpP/crotonase"/>
    <property type="match status" value="1"/>
</dbReference>
<evidence type="ECO:0000256" key="2">
    <source>
        <dbReference type="ARBA" id="ARBA00022832"/>
    </source>
</evidence>
<dbReference type="InterPro" id="IPR029045">
    <property type="entry name" value="ClpP/crotonase-like_dom_sf"/>
</dbReference>
<dbReference type="NCBIfam" id="NF006008">
    <property type="entry name" value="PRK08139.1"/>
    <property type="match status" value="1"/>
</dbReference>
<dbReference type="Proteomes" id="UP000253790">
    <property type="component" value="Chromosome"/>
</dbReference>
<dbReference type="InterPro" id="IPR014748">
    <property type="entry name" value="Enoyl-CoA_hydra_C"/>
</dbReference>
<dbReference type="PANTHER" id="PTHR43602">
    <property type="match status" value="1"/>
</dbReference>
<keyword evidence="4" id="KW-0443">Lipid metabolism</keyword>
<dbReference type="GO" id="GO:0016836">
    <property type="term" value="F:hydro-lyase activity"/>
    <property type="evidence" value="ECO:0007669"/>
    <property type="project" value="TreeGrafter"/>
</dbReference>
<reference evidence="7 8" key="1">
    <citation type="submission" date="2018-07" db="EMBL/GenBank/DDBJ databases">
        <title>Complete genome sequencing of Ornithinimicrobium sp. AMA3305.</title>
        <authorList>
            <person name="Bae J.-W."/>
        </authorList>
    </citation>
    <scope>NUCLEOTIDE SEQUENCE [LARGE SCALE GENOMIC DNA]</scope>
    <source>
        <strain evidence="7 8">AMA3305</strain>
    </source>
</reference>
<sequence length="265" mass="28531">MTTVVTHPTVLTEIDVEERVATVTLNRPEKRNALSLALMTEVVEVLREIGARKDVSVVILAGAGPAFSAGHDLGEMTGRSMEEYREIFDRCCELMETVQSIPQPVIARVQGIATAAGCQLAATCDLVVAEEAARFGTPGVKIGLFCSTPMVAVSRVVGQKRAMQLLLTGVPIDAATAADWGLVNEVVPADRLEGRTRELALQIAAASSVVTGIGKEAFYAQISRDQRSAYEYTKTVMTMNALAPDAQEGMCAFLEKRQPTWSDRT</sequence>
<evidence type="ECO:0000256" key="5">
    <source>
        <dbReference type="ARBA" id="ARBA00037410"/>
    </source>
</evidence>
<evidence type="ECO:0000313" key="8">
    <source>
        <dbReference type="Proteomes" id="UP000253790"/>
    </source>
</evidence>
<gene>
    <name evidence="7" type="ORF">DV701_02585</name>
</gene>
<comment type="function">
    <text evidence="5">May play a role in fatty acid biosynthesis and insulin sensitivity.</text>
</comment>
<dbReference type="CDD" id="cd06558">
    <property type="entry name" value="crotonase-like"/>
    <property type="match status" value="1"/>
</dbReference>
<keyword evidence="3" id="KW-0809">Transit peptide</keyword>
<dbReference type="OrthoDB" id="8452484at2"/>
<evidence type="ECO:0000313" key="7">
    <source>
        <dbReference type="EMBL" id="AXH95180.1"/>
    </source>
</evidence>
<dbReference type="Gene3D" id="1.10.12.10">
    <property type="entry name" value="Lyase 2-enoyl-coa Hydratase, Chain A, domain 2"/>
    <property type="match status" value="1"/>
</dbReference>
<comment type="similarity">
    <text evidence="1">Belongs to the enoyl-CoA hydratase/isomerase family.</text>
</comment>
<keyword evidence="2" id="KW-0276">Fatty acid metabolism</keyword>
<evidence type="ECO:0000256" key="1">
    <source>
        <dbReference type="ARBA" id="ARBA00005254"/>
    </source>
</evidence>
<evidence type="ECO:0000256" key="6">
    <source>
        <dbReference type="ARBA" id="ARBA00040545"/>
    </source>
</evidence>
<dbReference type="InterPro" id="IPR052377">
    <property type="entry name" value="Mitochondrial_ECH-domain"/>
</dbReference>
<dbReference type="InterPro" id="IPR001753">
    <property type="entry name" value="Enoyl-CoA_hydra/iso"/>
</dbReference>